<dbReference type="InterPro" id="IPR016135">
    <property type="entry name" value="UBQ-conjugating_enzyme/RWD"/>
</dbReference>
<sequence>MIDLKKRAKERKDMPQEQKSALSPRCSHLSKDLQDLELPKNVKMRFPKQGDIREIEFLVTPEDGLWKDGNFLFNVQYTPEYRNACPKIKCLTNTYHPQFLKDEVCLSIKRTAKTEIDGGWTPIRGTIDIIQSFLLVLMNPDGTDALNPDVANMMLKDYDQFKKNVEASFRGEIVDGVKYEKQPIHYDFPENVKKE</sequence>
<name>A0A5J4WG96_9EUKA</name>
<dbReference type="EMBL" id="SNRW01002064">
    <property type="protein sequence ID" value="KAA6394040.1"/>
    <property type="molecule type" value="Genomic_DNA"/>
</dbReference>
<dbReference type="SMART" id="SM00212">
    <property type="entry name" value="UBCc"/>
    <property type="match status" value="1"/>
</dbReference>
<reference evidence="3 4" key="1">
    <citation type="submission" date="2019-03" db="EMBL/GenBank/DDBJ databases">
        <title>Single cell metagenomics reveals metabolic interactions within the superorganism composed of flagellate Streblomastix strix and complex community of Bacteroidetes bacteria on its surface.</title>
        <authorList>
            <person name="Treitli S.C."/>
            <person name="Kolisko M."/>
            <person name="Husnik F."/>
            <person name="Keeling P."/>
            <person name="Hampl V."/>
        </authorList>
    </citation>
    <scope>NUCLEOTIDE SEQUENCE [LARGE SCALE GENOMIC DNA]</scope>
    <source>
        <strain evidence="3">ST1C</strain>
    </source>
</reference>
<gene>
    <name evidence="3" type="ORF">EZS28_010433</name>
</gene>
<evidence type="ECO:0000256" key="1">
    <source>
        <dbReference type="SAM" id="MobiDB-lite"/>
    </source>
</evidence>
<proteinExistence type="predicted"/>
<dbReference type="Gene3D" id="3.10.110.10">
    <property type="entry name" value="Ubiquitin Conjugating Enzyme"/>
    <property type="match status" value="1"/>
</dbReference>
<evidence type="ECO:0000259" key="2">
    <source>
        <dbReference type="PROSITE" id="PS50127"/>
    </source>
</evidence>
<comment type="caution">
    <text evidence="3">The sequence shown here is derived from an EMBL/GenBank/DDBJ whole genome shotgun (WGS) entry which is preliminary data.</text>
</comment>
<dbReference type="Proteomes" id="UP000324800">
    <property type="component" value="Unassembled WGS sequence"/>
</dbReference>
<accession>A0A5J4WG96</accession>
<protein>
    <submittedName>
        <fullName evidence="3">Putative NEDD8-conjugating enzyme UBC12</fullName>
    </submittedName>
</protein>
<dbReference type="InterPro" id="IPR050113">
    <property type="entry name" value="Ub_conjugating_enzyme"/>
</dbReference>
<feature type="region of interest" description="Disordered" evidence="1">
    <location>
        <begin position="1"/>
        <end position="27"/>
    </location>
</feature>
<dbReference type="CDD" id="cd23794">
    <property type="entry name" value="UBCc_UBE2F_UBE2M"/>
    <property type="match status" value="1"/>
</dbReference>
<dbReference type="PROSITE" id="PS50127">
    <property type="entry name" value="UBC_2"/>
    <property type="match status" value="1"/>
</dbReference>
<dbReference type="SUPFAM" id="SSF54495">
    <property type="entry name" value="UBC-like"/>
    <property type="match status" value="1"/>
</dbReference>
<dbReference type="AlphaFoldDB" id="A0A5J4WG96"/>
<organism evidence="3 4">
    <name type="scientific">Streblomastix strix</name>
    <dbReference type="NCBI Taxonomy" id="222440"/>
    <lineage>
        <taxon>Eukaryota</taxon>
        <taxon>Metamonada</taxon>
        <taxon>Preaxostyla</taxon>
        <taxon>Oxymonadida</taxon>
        <taxon>Streblomastigidae</taxon>
        <taxon>Streblomastix</taxon>
    </lineage>
</organism>
<evidence type="ECO:0000313" key="4">
    <source>
        <dbReference type="Proteomes" id="UP000324800"/>
    </source>
</evidence>
<dbReference type="InterPro" id="IPR000608">
    <property type="entry name" value="UBC"/>
</dbReference>
<evidence type="ECO:0000313" key="3">
    <source>
        <dbReference type="EMBL" id="KAA6394040.1"/>
    </source>
</evidence>
<dbReference type="OrthoDB" id="10249039at2759"/>
<dbReference type="PANTHER" id="PTHR24067">
    <property type="entry name" value="UBIQUITIN-CONJUGATING ENZYME E2"/>
    <property type="match status" value="1"/>
</dbReference>
<feature type="domain" description="UBC core" evidence="2">
    <location>
        <begin position="24"/>
        <end position="174"/>
    </location>
</feature>
<dbReference type="Pfam" id="PF00179">
    <property type="entry name" value="UQ_con"/>
    <property type="match status" value="1"/>
</dbReference>